<protein>
    <recommendedName>
        <fullName evidence="3">STAS/SEC14 domain-containing protein</fullName>
    </recommendedName>
</protein>
<evidence type="ECO:0008006" key="3">
    <source>
        <dbReference type="Google" id="ProtNLM"/>
    </source>
</evidence>
<dbReference type="RefSeq" id="WP_378321605.1">
    <property type="nucleotide sequence ID" value="NZ_JBHUHY010000017.1"/>
</dbReference>
<gene>
    <name evidence="1" type="ORF">ACFSJT_17340</name>
</gene>
<dbReference type="Proteomes" id="UP001597344">
    <property type="component" value="Unassembled WGS sequence"/>
</dbReference>
<organism evidence="1 2">
    <name type="scientific">Aquimarina celericrescens</name>
    <dbReference type="NCBI Taxonomy" id="1964542"/>
    <lineage>
        <taxon>Bacteria</taxon>
        <taxon>Pseudomonadati</taxon>
        <taxon>Bacteroidota</taxon>
        <taxon>Flavobacteriia</taxon>
        <taxon>Flavobacteriales</taxon>
        <taxon>Flavobacteriaceae</taxon>
        <taxon>Aquimarina</taxon>
    </lineage>
</organism>
<dbReference type="InterPro" id="IPR036513">
    <property type="entry name" value="STAS_dom_sf"/>
</dbReference>
<keyword evidence="2" id="KW-1185">Reference proteome</keyword>
<evidence type="ECO:0000313" key="2">
    <source>
        <dbReference type="Proteomes" id="UP001597344"/>
    </source>
</evidence>
<dbReference type="EMBL" id="JBHUHY010000017">
    <property type="protein sequence ID" value="MFD2188575.1"/>
    <property type="molecule type" value="Genomic_DNA"/>
</dbReference>
<evidence type="ECO:0000313" key="1">
    <source>
        <dbReference type="EMBL" id="MFD2188575.1"/>
    </source>
</evidence>
<comment type="caution">
    <text evidence="1">The sequence shown here is derived from an EMBL/GenBank/DDBJ whole genome shotgun (WGS) entry which is preliminary data.</text>
</comment>
<sequence length="133" mass="15529">MTSKINKKLIKKYILDIGTIYFYENFVVTEIKEEITLTFEKAAPIFKLGKEYYGNKTPFVYISNRIHQYSFEPTAHYKSTKLFPNLKGYAVVTYGKISSEIANLEQSFLNVPTQIFHNLKEAIEWVDQLIKSD</sequence>
<accession>A0ABW5B176</accession>
<dbReference type="SUPFAM" id="SSF52091">
    <property type="entry name" value="SpoIIaa-like"/>
    <property type="match status" value="1"/>
</dbReference>
<reference evidence="2" key="1">
    <citation type="journal article" date="2019" name="Int. J. Syst. Evol. Microbiol.">
        <title>The Global Catalogue of Microorganisms (GCM) 10K type strain sequencing project: providing services to taxonomists for standard genome sequencing and annotation.</title>
        <authorList>
            <consortium name="The Broad Institute Genomics Platform"/>
            <consortium name="The Broad Institute Genome Sequencing Center for Infectious Disease"/>
            <person name="Wu L."/>
            <person name="Ma J."/>
        </authorList>
    </citation>
    <scope>NUCLEOTIDE SEQUENCE [LARGE SCALE GENOMIC DNA]</scope>
    <source>
        <strain evidence="2">DT92</strain>
    </source>
</reference>
<proteinExistence type="predicted"/>
<name>A0ABW5B176_9FLAO</name>